<feature type="transmembrane region" description="Helical" evidence="2">
    <location>
        <begin position="54"/>
        <end position="73"/>
    </location>
</feature>
<dbReference type="Pfam" id="PF11739">
    <property type="entry name" value="YdbH-like"/>
    <property type="match status" value="1"/>
</dbReference>
<accession>G6EET7</accession>
<keyword evidence="4" id="KW-1185">Reference proteome</keyword>
<evidence type="ECO:0000313" key="4">
    <source>
        <dbReference type="Proteomes" id="UP000004030"/>
    </source>
</evidence>
<protein>
    <submittedName>
        <fullName evidence="3">Uncharacterized protein</fullName>
    </submittedName>
</protein>
<sequence length="1088" mass="115502">MGLGLAYPAQTIAFPARPAQVMERMAQDEDQPVEGIETPEPLPGEARRRRRWRAPLAGVLALATVAGGTVWFLREDIADNFIASQLDSLGLPARYEVVSIGPSEQVIRNLSIGDPDRPDLTIEEIRVRTRLNWGIPGIGRITIVKPRLYGTMHGNRPSFGALDKVLFTGGKEPFAMPDYDLKIVDGRGLVESEHGRIGVRIAGQGPLRGGFAGELAAVAPGLTMAGCETSKASLYGKISIASQRPRFAGPLRLASLDCADQDLALANSAAKIDFTFDKALDGGEGSIGLTAGKGHYASNRFDGASGKAQVSYRKQTLNARYDLTARGLATPQARMASLGIDGRVRSNAGLERIDVESELSGKGLALGAQLDRSLADAAHSGEGTFLGPVASQVREALQRETRGSTLEASLILRHSREGISLVVPRGSVRGGSGKALLTFSRVQAMFSGSAPRLTGNFATGGQGLPRIAGRMESSDNGGLSMHVEMPEYRAGDTRLAVPALDLVQAPGGSFGFTGSARLTGALPGGSAENLILPVHGDWAANGDLSVWPRCTTIGFDHLAFANLTIDKRSLQVCPAAGGPILRSRSGRFEVAAGVPSLDLAGHLGETPIRLSSGAIGYAQKGSNPGAVSAEALDVELGAADSASRFRVTHLDALVGKDIGGTFDEADVALYAVPLDLHRTAGDWRYADGVLTIDKASFTLVDREKVARFEPVVARDATLRLADNVITGQAVMREPRSDREVVRADIVHNLMDASGHADLTVRGITFDKSLQADTLSHLALGVVSNLEGSVHGTGRIDWNEAGVSSRGRFATDGVDFAAAFGPVKGLSGEVRFTDLLGLVTAPDQKLRIASINPGIEVNDGVLSFEMKPDYLLVVNGAHWPFMDGTLTLEPARMRIGVAETRNYTLKVTGLDAATFVQHLDLSNINASGVFDGELPLVFDEDGGRIENGYLKSREPGGNVSYIGALTYKDLSAMGNFAFNALRSVDYKSMEIGLGGSLSGEIVTRISFDGLSQGAGAKSNFLTRQVAKLPIRFILNIKAPFFSLFGSMRSLYDPTYLTDPRTLGLIDRDGKVRPRPPSIAIQPPVSENNP</sequence>
<gene>
    <name evidence="3" type="ORF">NSU_2858</name>
</gene>
<evidence type="ECO:0000313" key="3">
    <source>
        <dbReference type="EMBL" id="EHJ60152.1"/>
    </source>
</evidence>
<name>G6EET7_9SPHN</name>
<keyword evidence="2" id="KW-1133">Transmembrane helix</keyword>
<feature type="region of interest" description="Disordered" evidence="1">
    <location>
        <begin position="1065"/>
        <end position="1088"/>
    </location>
</feature>
<evidence type="ECO:0000256" key="1">
    <source>
        <dbReference type="SAM" id="MobiDB-lite"/>
    </source>
</evidence>
<dbReference type="eggNOG" id="COG2911">
    <property type="taxonomic scope" value="Bacteria"/>
</dbReference>
<dbReference type="InterPro" id="IPR021730">
    <property type="entry name" value="YdbH"/>
</dbReference>
<keyword evidence="2" id="KW-0812">Transmembrane</keyword>
<dbReference type="Proteomes" id="UP000004030">
    <property type="component" value="Unassembled WGS sequence"/>
</dbReference>
<reference evidence="3 4" key="1">
    <citation type="journal article" date="2012" name="J. Bacteriol.">
        <title>Genome sequence of benzo(a)pyrene-degrading bacterium Novosphingobium pentaromativorans US6-1.</title>
        <authorList>
            <person name="Luo Y.R."/>
            <person name="Kang S.G."/>
            <person name="Kim S.J."/>
            <person name="Kim M.R."/>
            <person name="Li N."/>
            <person name="Lee J.H."/>
            <person name="Kwon K.K."/>
        </authorList>
    </citation>
    <scope>NUCLEOTIDE SEQUENCE [LARGE SCALE GENOMIC DNA]</scope>
    <source>
        <strain evidence="3 4">US6-1</strain>
    </source>
</reference>
<comment type="caution">
    <text evidence="3">The sequence shown here is derived from an EMBL/GenBank/DDBJ whole genome shotgun (WGS) entry which is preliminary data.</text>
</comment>
<feature type="region of interest" description="Disordered" evidence="1">
    <location>
        <begin position="27"/>
        <end position="47"/>
    </location>
</feature>
<dbReference type="AlphaFoldDB" id="G6EET7"/>
<proteinExistence type="predicted"/>
<dbReference type="PATRIC" id="fig|1088721.3.peg.2824"/>
<dbReference type="EMBL" id="AGFM01000043">
    <property type="protein sequence ID" value="EHJ60152.1"/>
    <property type="molecule type" value="Genomic_DNA"/>
</dbReference>
<keyword evidence="2" id="KW-0472">Membrane</keyword>
<evidence type="ECO:0000256" key="2">
    <source>
        <dbReference type="SAM" id="Phobius"/>
    </source>
</evidence>
<organism evidence="3 4">
    <name type="scientific">Novosphingobium pentaromativorans US6-1</name>
    <dbReference type="NCBI Taxonomy" id="1088721"/>
    <lineage>
        <taxon>Bacteria</taxon>
        <taxon>Pseudomonadati</taxon>
        <taxon>Pseudomonadota</taxon>
        <taxon>Alphaproteobacteria</taxon>
        <taxon>Sphingomonadales</taxon>
        <taxon>Sphingomonadaceae</taxon>
        <taxon>Novosphingobium</taxon>
    </lineage>
</organism>